<comment type="pathway">
    <text evidence="2">Protein modification; protein glycosylation.</text>
</comment>
<keyword evidence="6 7" id="KW-0333">Golgi apparatus</keyword>
<evidence type="ECO:0000259" key="8">
    <source>
        <dbReference type="Pfam" id="PF00852"/>
    </source>
</evidence>
<evidence type="ECO:0000256" key="3">
    <source>
        <dbReference type="ARBA" id="ARBA00008919"/>
    </source>
</evidence>
<evidence type="ECO:0000256" key="6">
    <source>
        <dbReference type="ARBA" id="ARBA00023034"/>
    </source>
</evidence>
<dbReference type="SUPFAM" id="SSF53756">
    <property type="entry name" value="UDP-Glycosyltransferase/glycogen phosphorylase"/>
    <property type="match status" value="1"/>
</dbReference>
<evidence type="ECO:0000256" key="2">
    <source>
        <dbReference type="ARBA" id="ARBA00004922"/>
    </source>
</evidence>
<evidence type="ECO:0000256" key="1">
    <source>
        <dbReference type="ARBA" id="ARBA00004323"/>
    </source>
</evidence>
<dbReference type="EC" id="2.4.1.-" evidence="7"/>
<dbReference type="Gene3D" id="3.40.50.11660">
    <property type="entry name" value="Glycosyl transferase family 10, C-terminal domain"/>
    <property type="match status" value="1"/>
</dbReference>
<dbReference type="GO" id="GO:0000139">
    <property type="term" value="C:Golgi membrane"/>
    <property type="evidence" value="ECO:0007669"/>
    <property type="project" value="UniProtKB-SubCell"/>
</dbReference>
<dbReference type="Proteomes" id="UP000762676">
    <property type="component" value="Unassembled WGS sequence"/>
</dbReference>
<evidence type="ECO:0000256" key="7">
    <source>
        <dbReference type="RuleBase" id="RU003832"/>
    </source>
</evidence>
<reference evidence="9 10" key="1">
    <citation type="journal article" date="2021" name="Elife">
        <title>Chloroplast acquisition without the gene transfer in kleptoplastic sea slugs, Plakobranchus ocellatus.</title>
        <authorList>
            <person name="Maeda T."/>
            <person name="Takahashi S."/>
            <person name="Yoshida T."/>
            <person name="Shimamura S."/>
            <person name="Takaki Y."/>
            <person name="Nagai Y."/>
            <person name="Toyoda A."/>
            <person name="Suzuki Y."/>
            <person name="Arimoto A."/>
            <person name="Ishii H."/>
            <person name="Satoh N."/>
            <person name="Nishiyama T."/>
            <person name="Hasebe M."/>
            <person name="Maruyama T."/>
            <person name="Minagawa J."/>
            <person name="Obokata J."/>
            <person name="Shigenobu S."/>
        </authorList>
    </citation>
    <scope>NUCLEOTIDE SEQUENCE [LARGE SCALE GENOMIC DNA]</scope>
</reference>
<evidence type="ECO:0000313" key="9">
    <source>
        <dbReference type="EMBL" id="GFR74744.1"/>
    </source>
</evidence>
<dbReference type="Pfam" id="PF00852">
    <property type="entry name" value="Glyco_transf_10"/>
    <property type="match status" value="1"/>
</dbReference>
<name>A0AAV4FNE3_9GAST</name>
<evidence type="ECO:0000313" key="10">
    <source>
        <dbReference type="Proteomes" id="UP000762676"/>
    </source>
</evidence>
<dbReference type="AlphaFoldDB" id="A0AAV4FNE3"/>
<dbReference type="GO" id="GO:0032580">
    <property type="term" value="C:Golgi cisterna membrane"/>
    <property type="evidence" value="ECO:0007669"/>
    <property type="project" value="UniProtKB-SubCell"/>
</dbReference>
<keyword evidence="7" id="KW-0472">Membrane</keyword>
<dbReference type="InterPro" id="IPR038577">
    <property type="entry name" value="GT10-like_C_sf"/>
</dbReference>
<accession>A0AAV4FNE3</accession>
<sequence length="391" mass="45947">MADETVGTSTAEKIVAENTIGLLNRPPVAAVENTRQSKTQHWELLVNQADFVDSDFQLDDDEGSQEDRQETNQQVKRFFYFNPRPGNRDWADFDDCDEYNACAMAKSAEEADVILFNAARMKYVDTLPARRPNQIWVMYSREPPDLPSMDALERPDLLNQVNYSRMVYSDSTWQVRYGDLREMVPPKKNYEKIFQRKRFDVAWFVSHCERPSRRMEYVRRMMSTVDVHIYGSCGNYSCGDRGYNMGGQKDECLEMLARDYKFYLSFENTLCRDYVSEKFFNLFEGVDVLPVVRGGADYQKLFPSDIFVDAGDFPSPETLGTYLKLLGKDEKNYIRMLRKKSRYRKRRHKVNFFCDLCKRAHTGKPRHFYENFYQWVRAPGNCWQPTDLDPV</sequence>
<dbReference type="GO" id="GO:0008417">
    <property type="term" value="F:fucosyltransferase activity"/>
    <property type="evidence" value="ECO:0007669"/>
    <property type="project" value="InterPro"/>
</dbReference>
<keyword evidence="7" id="KW-0812">Transmembrane</keyword>
<dbReference type="PANTHER" id="PTHR48438:SF1">
    <property type="entry name" value="ALPHA-(1,3)-FUCOSYLTRANSFERASE C-RELATED"/>
    <property type="match status" value="1"/>
</dbReference>
<comment type="similarity">
    <text evidence="3 7">Belongs to the glycosyltransferase 10 family.</text>
</comment>
<dbReference type="InterPro" id="IPR055270">
    <property type="entry name" value="Glyco_tran_10_C"/>
</dbReference>
<dbReference type="EMBL" id="BMAT01007939">
    <property type="protein sequence ID" value="GFR74744.1"/>
    <property type="molecule type" value="Genomic_DNA"/>
</dbReference>
<protein>
    <recommendedName>
        <fullName evidence="7">Fucosyltransferase</fullName>
        <ecNumber evidence="7">2.4.1.-</ecNumber>
    </recommendedName>
</protein>
<keyword evidence="10" id="KW-1185">Reference proteome</keyword>
<keyword evidence="4 7" id="KW-0328">Glycosyltransferase</keyword>
<evidence type="ECO:0000256" key="5">
    <source>
        <dbReference type="ARBA" id="ARBA00022679"/>
    </source>
</evidence>
<dbReference type="InterPro" id="IPR001503">
    <property type="entry name" value="Glyco_trans_10"/>
</dbReference>
<organism evidence="9 10">
    <name type="scientific">Elysia marginata</name>
    <dbReference type="NCBI Taxonomy" id="1093978"/>
    <lineage>
        <taxon>Eukaryota</taxon>
        <taxon>Metazoa</taxon>
        <taxon>Spiralia</taxon>
        <taxon>Lophotrochozoa</taxon>
        <taxon>Mollusca</taxon>
        <taxon>Gastropoda</taxon>
        <taxon>Heterobranchia</taxon>
        <taxon>Euthyneura</taxon>
        <taxon>Panpulmonata</taxon>
        <taxon>Sacoglossa</taxon>
        <taxon>Placobranchoidea</taxon>
        <taxon>Plakobranchidae</taxon>
        <taxon>Elysia</taxon>
    </lineage>
</organism>
<gene>
    <name evidence="9" type="ORF">ElyMa_003900900</name>
</gene>
<comment type="caution">
    <text evidence="9">The sequence shown here is derived from an EMBL/GenBank/DDBJ whole genome shotgun (WGS) entry which is preliminary data.</text>
</comment>
<proteinExistence type="inferred from homology"/>
<feature type="domain" description="Fucosyltransferase C-terminal" evidence="8">
    <location>
        <begin position="195"/>
        <end position="375"/>
    </location>
</feature>
<keyword evidence="5 7" id="KW-0808">Transferase</keyword>
<evidence type="ECO:0000256" key="4">
    <source>
        <dbReference type="ARBA" id="ARBA00022676"/>
    </source>
</evidence>
<dbReference type="PANTHER" id="PTHR48438">
    <property type="entry name" value="ALPHA-(1,3)-FUCOSYLTRANSFERASE C-RELATED"/>
    <property type="match status" value="1"/>
</dbReference>
<comment type="subcellular location">
    <subcellularLocation>
        <location evidence="1">Golgi apparatus membrane</location>
        <topology evidence="1">Single-pass type II membrane protein</topology>
    </subcellularLocation>
    <subcellularLocation>
        <location evidence="7">Golgi apparatus</location>
        <location evidence="7">Golgi stack membrane</location>
        <topology evidence="7">Single-pass type II membrane protein</topology>
    </subcellularLocation>
</comment>